<dbReference type="EMBL" id="CP035281">
    <property type="protein sequence ID" value="QAT43359.1"/>
    <property type="molecule type" value="Genomic_DNA"/>
</dbReference>
<evidence type="ECO:0000313" key="5">
    <source>
        <dbReference type="EMBL" id="QAT43359.1"/>
    </source>
</evidence>
<evidence type="ECO:0000256" key="1">
    <source>
        <dbReference type="ARBA" id="ARBA00011046"/>
    </source>
</evidence>
<keyword evidence="6" id="KW-1185">Reference proteome</keyword>
<dbReference type="InterPro" id="IPR036388">
    <property type="entry name" value="WH-like_DNA-bd_sf"/>
</dbReference>
<keyword evidence="4" id="KW-0804">Transcription</keyword>
<dbReference type="GO" id="GO:0045892">
    <property type="term" value="P:negative regulation of DNA-templated transcription"/>
    <property type="evidence" value="ECO:0007669"/>
    <property type="project" value="InterPro"/>
</dbReference>
<dbReference type="Proteomes" id="UP000287601">
    <property type="component" value="Chromosome"/>
</dbReference>
<dbReference type="Pfam" id="PF03965">
    <property type="entry name" value="Penicillinase_R"/>
    <property type="match status" value="1"/>
</dbReference>
<dbReference type="RefSeq" id="WP_128746092.1">
    <property type="nucleotide sequence ID" value="NZ_CP035281.1"/>
</dbReference>
<organism evidence="5 6">
    <name type="scientific">Aminipila luticellarii</name>
    <dbReference type="NCBI Taxonomy" id="2507160"/>
    <lineage>
        <taxon>Bacteria</taxon>
        <taxon>Bacillati</taxon>
        <taxon>Bacillota</taxon>
        <taxon>Clostridia</taxon>
        <taxon>Peptostreptococcales</taxon>
        <taxon>Anaerovoracaceae</taxon>
        <taxon>Aminipila</taxon>
    </lineage>
</organism>
<keyword evidence="3" id="KW-0238">DNA-binding</keyword>
<dbReference type="Gene3D" id="1.10.10.10">
    <property type="entry name" value="Winged helix-like DNA-binding domain superfamily/Winged helix DNA-binding domain"/>
    <property type="match status" value="1"/>
</dbReference>
<evidence type="ECO:0000256" key="4">
    <source>
        <dbReference type="ARBA" id="ARBA00023163"/>
    </source>
</evidence>
<reference evidence="5 6" key="1">
    <citation type="submission" date="2019-01" db="EMBL/GenBank/DDBJ databases">
        <title>Draft genomes of a novel of Aminipila strains.</title>
        <authorList>
            <person name="Ma S."/>
        </authorList>
    </citation>
    <scope>NUCLEOTIDE SEQUENCE [LARGE SCALE GENOMIC DNA]</scope>
    <source>
        <strain evidence="6">JN-39</strain>
    </source>
</reference>
<dbReference type="OrthoDB" id="9795583at2"/>
<accession>A0A410PWP1</accession>
<sequence length="125" mass="14006">MRNSSMSISDSEWKIMKILWDSPHITLKEIAGKAGGSGWSYTTVRTLVNRLAEKGAIAADKSAANTFRYYPVAVEEECQMKEVKSLLRKVFDGSASMLVSALAKDSDLSEREREELRSIIDKMDK</sequence>
<dbReference type="InterPro" id="IPR036390">
    <property type="entry name" value="WH_DNA-bd_sf"/>
</dbReference>
<evidence type="ECO:0000313" key="6">
    <source>
        <dbReference type="Proteomes" id="UP000287601"/>
    </source>
</evidence>
<dbReference type="InterPro" id="IPR005650">
    <property type="entry name" value="BlaI_family"/>
</dbReference>
<proteinExistence type="inferred from homology"/>
<protein>
    <submittedName>
        <fullName evidence="5">BlaI/MecI/CopY family transcriptional regulator</fullName>
    </submittedName>
</protein>
<dbReference type="PIRSF" id="PIRSF019455">
    <property type="entry name" value="CopR_AtkY"/>
    <property type="match status" value="1"/>
</dbReference>
<dbReference type="GO" id="GO:0003677">
    <property type="term" value="F:DNA binding"/>
    <property type="evidence" value="ECO:0007669"/>
    <property type="project" value="UniProtKB-KW"/>
</dbReference>
<gene>
    <name evidence="5" type="ORF">EQM06_09095</name>
</gene>
<comment type="similarity">
    <text evidence="1">Belongs to the BlaI transcriptional regulatory family.</text>
</comment>
<dbReference type="AlphaFoldDB" id="A0A410PWP1"/>
<evidence type="ECO:0000256" key="3">
    <source>
        <dbReference type="ARBA" id="ARBA00023125"/>
    </source>
</evidence>
<dbReference type="KEGG" id="amij:EQM06_09095"/>
<dbReference type="Gene3D" id="1.10.4040.10">
    <property type="entry name" value="Penicillinase repressor domain"/>
    <property type="match status" value="1"/>
</dbReference>
<keyword evidence="2" id="KW-0805">Transcription regulation</keyword>
<dbReference type="SUPFAM" id="SSF46785">
    <property type="entry name" value="Winged helix' DNA-binding domain"/>
    <property type="match status" value="1"/>
</dbReference>
<name>A0A410PWP1_9FIRM</name>
<evidence type="ECO:0000256" key="2">
    <source>
        <dbReference type="ARBA" id="ARBA00023015"/>
    </source>
</evidence>